<organism evidence="1 2">
    <name type="scientific">Novipirellula rosea</name>
    <dbReference type="NCBI Taxonomy" id="1031540"/>
    <lineage>
        <taxon>Bacteria</taxon>
        <taxon>Pseudomonadati</taxon>
        <taxon>Planctomycetota</taxon>
        <taxon>Planctomycetia</taxon>
        <taxon>Pirellulales</taxon>
        <taxon>Pirellulaceae</taxon>
        <taxon>Novipirellula</taxon>
    </lineage>
</organism>
<accession>A0ABP8NNL7</accession>
<gene>
    <name evidence="1" type="ORF">GCM10023156_60230</name>
</gene>
<protein>
    <submittedName>
        <fullName evidence="1">Uncharacterized protein</fullName>
    </submittedName>
</protein>
<keyword evidence="2" id="KW-1185">Reference proteome</keyword>
<reference evidence="2" key="1">
    <citation type="journal article" date="2019" name="Int. J. Syst. Evol. Microbiol.">
        <title>The Global Catalogue of Microorganisms (GCM) 10K type strain sequencing project: providing services to taxonomists for standard genome sequencing and annotation.</title>
        <authorList>
            <consortium name="The Broad Institute Genomics Platform"/>
            <consortium name="The Broad Institute Genome Sequencing Center for Infectious Disease"/>
            <person name="Wu L."/>
            <person name="Ma J."/>
        </authorList>
    </citation>
    <scope>NUCLEOTIDE SEQUENCE [LARGE SCALE GENOMIC DNA]</scope>
    <source>
        <strain evidence="2">JCM 17759</strain>
    </source>
</reference>
<comment type="caution">
    <text evidence="1">The sequence shown here is derived from an EMBL/GenBank/DDBJ whole genome shotgun (WGS) entry which is preliminary data.</text>
</comment>
<name>A0ABP8NNL7_9BACT</name>
<evidence type="ECO:0000313" key="2">
    <source>
        <dbReference type="Proteomes" id="UP001500840"/>
    </source>
</evidence>
<dbReference type="Proteomes" id="UP001500840">
    <property type="component" value="Unassembled WGS sequence"/>
</dbReference>
<sequence length="75" mass="8752">MIYTLSYIGLRNRGLRQMETYDNVGILYTDVESTFQRQDLTVHQLLTALYAPLNHLDRKFFGGEHPIDCILFDLS</sequence>
<proteinExistence type="predicted"/>
<evidence type="ECO:0000313" key="1">
    <source>
        <dbReference type="EMBL" id="GAA4468800.1"/>
    </source>
</evidence>
<dbReference type="EMBL" id="BAABGA010000100">
    <property type="protein sequence ID" value="GAA4468800.1"/>
    <property type="molecule type" value="Genomic_DNA"/>
</dbReference>